<evidence type="ECO:0000313" key="5">
    <source>
        <dbReference type="Proteomes" id="UP000239706"/>
    </source>
</evidence>
<accession>A0A2T0B3S1</accession>
<feature type="domain" description="HTH tetR-type" evidence="3">
    <location>
        <begin position="6"/>
        <end position="66"/>
    </location>
</feature>
<dbReference type="OrthoDB" id="9812993at2"/>
<keyword evidence="1 2" id="KW-0238">DNA-binding</keyword>
<dbReference type="InterPro" id="IPR001647">
    <property type="entry name" value="HTH_TetR"/>
</dbReference>
<evidence type="ECO:0000259" key="3">
    <source>
        <dbReference type="PROSITE" id="PS50977"/>
    </source>
</evidence>
<protein>
    <submittedName>
        <fullName evidence="4">HTH-type transcriptional repressor KstR</fullName>
    </submittedName>
</protein>
<dbReference type="AlphaFoldDB" id="A0A2T0B3S1"/>
<dbReference type="Gene3D" id="1.10.357.10">
    <property type="entry name" value="Tetracycline Repressor, domain 2"/>
    <property type="match status" value="1"/>
</dbReference>
<dbReference type="Pfam" id="PF00440">
    <property type="entry name" value="TetR_N"/>
    <property type="match status" value="1"/>
</dbReference>
<sequence length="188" mass="22168">MPKIIRDLEKKIFNTSMELFLENGYEGVDMKMIAKKCSIAVGTLYNYYPNKKELYIAILNESWNDTFKRFDKLKTLQLTPREKVEKAILMLYEDIEKRRGLGKELLNKNIKDLIEDARVSEFKKALIKNMEMSISCLEKKEAYKDDNSINIRLAEILLVSIPILIESHRHEKEENIRFLNEMLDGFIL</sequence>
<organism evidence="4 5">
    <name type="scientific">Clostridium liquoris</name>
    <dbReference type="NCBI Taxonomy" id="1289519"/>
    <lineage>
        <taxon>Bacteria</taxon>
        <taxon>Bacillati</taxon>
        <taxon>Bacillota</taxon>
        <taxon>Clostridia</taxon>
        <taxon>Eubacteriales</taxon>
        <taxon>Clostridiaceae</taxon>
        <taxon>Clostridium</taxon>
    </lineage>
</organism>
<keyword evidence="5" id="KW-1185">Reference proteome</keyword>
<comment type="caution">
    <text evidence="4">The sequence shown here is derived from an EMBL/GenBank/DDBJ whole genome shotgun (WGS) entry which is preliminary data.</text>
</comment>
<evidence type="ECO:0000313" key="4">
    <source>
        <dbReference type="EMBL" id="PRR78483.1"/>
    </source>
</evidence>
<name>A0A2T0B3S1_9CLOT</name>
<dbReference type="PRINTS" id="PR00455">
    <property type="entry name" value="HTHTETR"/>
</dbReference>
<dbReference type="Proteomes" id="UP000239706">
    <property type="component" value="Unassembled WGS sequence"/>
</dbReference>
<dbReference type="InterPro" id="IPR050624">
    <property type="entry name" value="HTH-type_Tx_Regulator"/>
</dbReference>
<dbReference type="GO" id="GO:0003677">
    <property type="term" value="F:DNA binding"/>
    <property type="evidence" value="ECO:0007669"/>
    <property type="project" value="UniProtKB-UniRule"/>
</dbReference>
<dbReference type="PANTHER" id="PTHR43479:SF11">
    <property type="entry name" value="ACREF_ENVCD OPERON REPRESSOR-RELATED"/>
    <property type="match status" value="1"/>
</dbReference>
<dbReference type="PROSITE" id="PS50977">
    <property type="entry name" value="HTH_TETR_2"/>
    <property type="match status" value="1"/>
</dbReference>
<dbReference type="InterPro" id="IPR009057">
    <property type="entry name" value="Homeodomain-like_sf"/>
</dbReference>
<dbReference type="EMBL" id="PVXO01000044">
    <property type="protein sequence ID" value="PRR78483.1"/>
    <property type="molecule type" value="Genomic_DNA"/>
</dbReference>
<feature type="DNA-binding region" description="H-T-H motif" evidence="2">
    <location>
        <begin position="29"/>
        <end position="48"/>
    </location>
</feature>
<dbReference type="PANTHER" id="PTHR43479">
    <property type="entry name" value="ACREF/ENVCD OPERON REPRESSOR-RELATED"/>
    <property type="match status" value="1"/>
</dbReference>
<proteinExistence type="predicted"/>
<gene>
    <name evidence="4" type="primary">kstR_2</name>
    <name evidence="4" type="ORF">CLLI_15670</name>
</gene>
<evidence type="ECO:0000256" key="1">
    <source>
        <dbReference type="ARBA" id="ARBA00023125"/>
    </source>
</evidence>
<dbReference type="SUPFAM" id="SSF46689">
    <property type="entry name" value="Homeodomain-like"/>
    <property type="match status" value="1"/>
</dbReference>
<evidence type="ECO:0000256" key="2">
    <source>
        <dbReference type="PROSITE-ProRule" id="PRU00335"/>
    </source>
</evidence>
<dbReference type="RefSeq" id="WP_106063665.1">
    <property type="nucleotide sequence ID" value="NZ_PVXO01000044.1"/>
</dbReference>
<reference evidence="4 5" key="1">
    <citation type="submission" date="2018-03" db="EMBL/GenBank/DDBJ databases">
        <title>Genome sequence of Clostridium liquoris DSM 100320.</title>
        <authorList>
            <person name="Poehlein A."/>
            <person name="Daniel R."/>
        </authorList>
    </citation>
    <scope>NUCLEOTIDE SEQUENCE [LARGE SCALE GENOMIC DNA]</scope>
    <source>
        <strain evidence="4 5">DSM 100320</strain>
    </source>
</reference>